<accession>A0ACB9LCC7</accession>
<comment type="caution">
    <text evidence="1">The sequence shown here is derived from an EMBL/GenBank/DDBJ whole genome shotgun (WGS) entry which is preliminary data.</text>
</comment>
<gene>
    <name evidence="1" type="ORF">L6164_030649</name>
</gene>
<dbReference type="Proteomes" id="UP000828941">
    <property type="component" value="Chromosome 12"/>
</dbReference>
<keyword evidence="2" id="KW-1185">Reference proteome</keyword>
<proteinExistence type="predicted"/>
<protein>
    <submittedName>
        <fullName evidence="1">Uncharacterized protein</fullName>
    </submittedName>
</protein>
<name>A0ACB9LCC7_BAUVA</name>
<sequence length="364" mass="39933">MGGDCGNWIPHLHFDWQSPNLSSSGARLDMRKQNGIPAYMNPGISVASGNEKTPVYASSEPPHLQLGHSSNEPHGWFYCLPRFRQAFMPSPNLTVEEKLPTGHVKGYKEEVPLNRESGFPQKHFLVIDQSGTQTTFIYSSGFGSPADCLASWHSKLRGPSNLNGNGPSGRREDFNNLIGPTSTDQVDENQGTDVQSDMHEDTEEINALLYSDSDGYSTEDDEVTSTGHSPSTMTTHDNREVFEESPEEVASSAGKSKKRKLSDKDDIDIQLMDTASSLNLNRPFDIGDDTESRCSSGNSRGSGEMGSLSGSKRMRKERIRDVLSILQSIIPGGKDKDPIVLLDEAIRCLKSLKVKARELGLDAL</sequence>
<organism evidence="1 2">
    <name type="scientific">Bauhinia variegata</name>
    <name type="common">Purple orchid tree</name>
    <name type="synonym">Phanera variegata</name>
    <dbReference type="NCBI Taxonomy" id="167791"/>
    <lineage>
        <taxon>Eukaryota</taxon>
        <taxon>Viridiplantae</taxon>
        <taxon>Streptophyta</taxon>
        <taxon>Embryophyta</taxon>
        <taxon>Tracheophyta</taxon>
        <taxon>Spermatophyta</taxon>
        <taxon>Magnoliopsida</taxon>
        <taxon>eudicotyledons</taxon>
        <taxon>Gunneridae</taxon>
        <taxon>Pentapetalae</taxon>
        <taxon>rosids</taxon>
        <taxon>fabids</taxon>
        <taxon>Fabales</taxon>
        <taxon>Fabaceae</taxon>
        <taxon>Cercidoideae</taxon>
        <taxon>Cercideae</taxon>
        <taxon>Bauhiniinae</taxon>
        <taxon>Bauhinia</taxon>
    </lineage>
</organism>
<dbReference type="EMBL" id="CM039437">
    <property type="protein sequence ID" value="KAI4307465.1"/>
    <property type="molecule type" value="Genomic_DNA"/>
</dbReference>
<evidence type="ECO:0000313" key="2">
    <source>
        <dbReference type="Proteomes" id="UP000828941"/>
    </source>
</evidence>
<evidence type="ECO:0000313" key="1">
    <source>
        <dbReference type="EMBL" id="KAI4307465.1"/>
    </source>
</evidence>
<reference evidence="1 2" key="1">
    <citation type="journal article" date="2022" name="DNA Res.">
        <title>Chromosomal-level genome assembly of the orchid tree Bauhinia variegata (Leguminosae; Cercidoideae) supports the allotetraploid origin hypothesis of Bauhinia.</title>
        <authorList>
            <person name="Zhong Y."/>
            <person name="Chen Y."/>
            <person name="Zheng D."/>
            <person name="Pang J."/>
            <person name="Liu Y."/>
            <person name="Luo S."/>
            <person name="Meng S."/>
            <person name="Qian L."/>
            <person name="Wei D."/>
            <person name="Dai S."/>
            <person name="Zhou R."/>
        </authorList>
    </citation>
    <scope>NUCLEOTIDE SEQUENCE [LARGE SCALE GENOMIC DNA]</scope>
    <source>
        <strain evidence="1">BV-YZ2020</strain>
    </source>
</reference>